<dbReference type="InterPro" id="IPR006818">
    <property type="entry name" value="ASF1-like"/>
</dbReference>
<evidence type="ECO:0000256" key="7">
    <source>
        <dbReference type="ARBA" id="ARBA00023163"/>
    </source>
</evidence>
<feature type="compositionally biased region" description="Acidic residues" evidence="11">
    <location>
        <begin position="242"/>
        <end position="272"/>
    </location>
</feature>
<feature type="compositionally biased region" description="Acidic residues" evidence="11">
    <location>
        <begin position="185"/>
        <end position="222"/>
    </location>
</feature>
<dbReference type="SUPFAM" id="SSF101546">
    <property type="entry name" value="ASF1-like"/>
    <property type="match status" value="1"/>
</dbReference>
<evidence type="ECO:0000256" key="2">
    <source>
        <dbReference type="ARBA" id="ARBA00004123"/>
    </source>
</evidence>
<evidence type="ECO:0000256" key="1">
    <source>
        <dbReference type="ARBA" id="ARBA00003961"/>
    </source>
</evidence>
<evidence type="ECO:0000256" key="11">
    <source>
        <dbReference type="SAM" id="MobiDB-lite"/>
    </source>
</evidence>
<dbReference type="Proteomes" id="UP000800041">
    <property type="component" value="Unassembled WGS sequence"/>
</dbReference>
<dbReference type="Pfam" id="PF04729">
    <property type="entry name" value="ASF1_hist_chap"/>
    <property type="match status" value="1"/>
</dbReference>
<keyword evidence="5" id="KW-0156">Chromatin regulator</keyword>
<evidence type="ECO:0000313" key="13">
    <source>
        <dbReference type="Proteomes" id="UP000800041"/>
    </source>
</evidence>
<proteinExistence type="inferred from homology"/>
<evidence type="ECO:0000256" key="8">
    <source>
        <dbReference type="ARBA" id="ARBA00023186"/>
    </source>
</evidence>
<dbReference type="Gene3D" id="2.60.40.1490">
    <property type="entry name" value="Histone chaperone ASF1-like"/>
    <property type="match status" value="1"/>
</dbReference>
<dbReference type="GO" id="GO:0000785">
    <property type="term" value="C:chromatin"/>
    <property type="evidence" value="ECO:0007669"/>
    <property type="project" value="TreeGrafter"/>
</dbReference>
<feature type="compositionally biased region" description="Low complexity" evidence="11">
    <location>
        <begin position="223"/>
        <end position="232"/>
    </location>
</feature>
<keyword evidence="6" id="KW-0805">Transcription regulation</keyword>
<dbReference type="InterPro" id="IPR036747">
    <property type="entry name" value="ASF1-like_sf"/>
</dbReference>
<dbReference type="InterPro" id="IPR017282">
    <property type="entry name" value="Hist_deposition_Asf1"/>
</dbReference>
<feature type="compositionally biased region" description="Polar residues" evidence="11">
    <location>
        <begin position="280"/>
        <end position="296"/>
    </location>
</feature>
<feature type="region of interest" description="Disordered" evidence="11">
    <location>
        <begin position="171"/>
        <end position="296"/>
    </location>
</feature>
<evidence type="ECO:0000256" key="4">
    <source>
        <dbReference type="ARBA" id="ARBA00011705"/>
    </source>
</evidence>
<accession>A0A6G1H5I6</accession>
<evidence type="ECO:0000313" key="12">
    <source>
        <dbReference type="EMBL" id="KAF1988322.1"/>
    </source>
</evidence>
<reference evidence="12" key="1">
    <citation type="journal article" date="2020" name="Stud. Mycol.">
        <title>101 Dothideomycetes genomes: a test case for predicting lifestyles and emergence of pathogens.</title>
        <authorList>
            <person name="Haridas S."/>
            <person name="Albert R."/>
            <person name="Binder M."/>
            <person name="Bloem J."/>
            <person name="Labutti K."/>
            <person name="Salamov A."/>
            <person name="Andreopoulos B."/>
            <person name="Baker S."/>
            <person name="Barry K."/>
            <person name="Bills G."/>
            <person name="Bluhm B."/>
            <person name="Cannon C."/>
            <person name="Castanera R."/>
            <person name="Culley D."/>
            <person name="Daum C."/>
            <person name="Ezra D."/>
            <person name="Gonzalez J."/>
            <person name="Henrissat B."/>
            <person name="Kuo A."/>
            <person name="Liang C."/>
            <person name="Lipzen A."/>
            <person name="Lutzoni F."/>
            <person name="Magnuson J."/>
            <person name="Mondo S."/>
            <person name="Nolan M."/>
            <person name="Ohm R."/>
            <person name="Pangilinan J."/>
            <person name="Park H.-J."/>
            <person name="Ramirez L."/>
            <person name="Alfaro M."/>
            <person name="Sun H."/>
            <person name="Tritt A."/>
            <person name="Yoshinaga Y."/>
            <person name="Zwiers L.-H."/>
            <person name="Turgeon B."/>
            <person name="Goodwin S."/>
            <person name="Spatafora J."/>
            <person name="Crous P."/>
            <person name="Grigoriev I."/>
        </authorList>
    </citation>
    <scope>NUCLEOTIDE SEQUENCE</scope>
    <source>
        <strain evidence="12">CBS 113979</strain>
    </source>
</reference>
<comment type="function">
    <text evidence="1 10">Histone chaperone that facilitates histone deposition and histone exchange and removal during nucleosome assembly and disassembly.</text>
</comment>
<evidence type="ECO:0000256" key="10">
    <source>
        <dbReference type="PIRNR" id="PIRNR037759"/>
    </source>
</evidence>
<sequence length="296" mass="32485">MSVVSLLNVAVRNNPAPFNSPYEFEITFEALEQLQHDLEWKLTYVGSATSSEHDQELDSLLVGPVPVGINKFEFTAEAPKLQRIPNSEILGVTVILLSCSYDNREFVRVGYYVNNEYTEEELNNEPPAKPIIEKVRRIILAEKPRVTRFAIKWFVAISTTAGFYLTKLPRDSDESAPAEFPPDQPEADTVDDDEATYGAEEEEEEEVVEEGEGAAAEGEDAEMGGVEEAATAAKDDAASDAGSEDLEAESSGSDEEDEEDEGEGDADEEMDMGDEKKGQTAANGHAQQQPQDVMVH</sequence>
<dbReference type="GO" id="GO:0006334">
    <property type="term" value="P:nucleosome assembly"/>
    <property type="evidence" value="ECO:0007669"/>
    <property type="project" value="InterPro"/>
</dbReference>
<organism evidence="12 13">
    <name type="scientific">Aulographum hederae CBS 113979</name>
    <dbReference type="NCBI Taxonomy" id="1176131"/>
    <lineage>
        <taxon>Eukaryota</taxon>
        <taxon>Fungi</taxon>
        <taxon>Dikarya</taxon>
        <taxon>Ascomycota</taxon>
        <taxon>Pezizomycotina</taxon>
        <taxon>Dothideomycetes</taxon>
        <taxon>Pleosporomycetidae</taxon>
        <taxon>Aulographales</taxon>
        <taxon>Aulographaceae</taxon>
    </lineage>
</organism>
<keyword evidence="9" id="KW-0539">Nucleus</keyword>
<comment type="subunit">
    <text evidence="4">Interacts with histone H3 and histone H4.</text>
</comment>
<comment type="similarity">
    <text evidence="3 10">Belongs to the ASF1 family.</text>
</comment>
<dbReference type="FunFam" id="2.60.40.1490:FF:000001">
    <property type="entry name" value="Histone chaperone ASF1"/>
    <property type="match status" value="1"/>
</dbReference>
<keyword evidence="13" id="KW-1185">Reference proteome</keyword>
<evidence type="ECO:0000256" key="9">
    <source>
        <dbReference type="ARBA" id="ARBA00023242"/>
    </source>
</evidence>
<dbReference type="PANTHER" id="PTHR12040">
    <property type="entry name" value="ANTI-SILENCING PROTEIN 1"/>
    <property type="match status" value="1"/>
</dbReference>
<dbReference type="PANTHER" id="PTHR12040:SF0">
    <property type="entry name" value="HISTONE CHAPERONE ASF1"/>
    <property type="match status" value="1"/>
</dbReference>
<comment type="subcellular location">
    <subcellularLocation>
        <location evidence="2 10">Nucleus</location>
    </subcellularLocation>
</comment>
<dbReference type="GO" id="GO:0006337">
    <property type="term" value="P:nucleosome disassembly"/>
    <property type="evidence" value="ECO:0007669"/>
    <property type="project" value="InterPro"/>
</dbReference>
<dbReference type="OrthoDB" id="29755at2759"/>
<protein>
    <recommendedName>
        <fullName evidence="10">Histone chaperone</fullName>
    </recommendedName>
</protein>
<keyword evidence="7" id="KW-0804">Transcription</keyword>
<dbReference type="PIRSF" id="PIRSF037759">
    <property type="entry name" value="Histone_Asf1"/>
    <property type="match status" value="1"/>
</dbReference>
<dbReference type="GO" id="GO:0042393">
    <property type="term" value="F:histone binding"/>
    <property type="evidence" value="ECO:0007669"/>
    <property type="project" value="InterPro"/>
</dbReference>
<dbReference type="EMBL" id="ML977149">
    <property type="protein sequence ID" value="KAF1988322.1"/>
    <property type="molecule type" value="Genomic_DNA"/>
</dbReference>
<evidence type="ECO:0000256" key="3">
    <source>
        <dbReference type="ARBA" id="ARBA00006051"/>
    </source>
</evidence>
<evidence type="ECO:0000256" key="5">
    <source>
        <dbReference type="ARBA" id="ARBA00022853"/>
    </source>
</evidence>
<gene>
    <name evidence="12" type="ORF">K402DRAFT_403003</name>
</gene>
<dbReference type="GO" id="GO:0005634">
    <property type="term" value="C:nucleus"/>
    <property type="evidence" value="ECO:0007669"/>
    <property type="project" value="UniProtKB-SubCell"/>
</dbReference>
<dbReference type="GO" id="GO:0006335">
    <property type="term" value="P:DNA replication-dependent chromatin assembly"/>
    <property type="evidence" value="ECO:0007669"/>
    <property type="project" value="TreeGrafter"/>
</dbReference>
<evidence type="ECO:0000256" key="6">
    <source>
        <dbReference type="ARBA" id="ARBA00023015"/>
    </source>
</evidence>
<dbReference type="AlphaFoldDB" id="A0A6G1H5I6"/>
<name>A0A6G1H5I6_9PEZI</name>
<keyword evidence="8" id="KW-0143">Chaperone</keyword>